<dbReference type="Pfam" id="PF00743">
    <property type="entry name" value="FMO-like"/>
    <property type="match status" value="1"/>
</dbReference>
<protein>
    <recommendedName>
        <fullName evidence="5">Flavin-containing monooxygenase</fullName>
        <ecNumber evidence="5">1.-.-.-</ecNumber>
    </recommendedName>
</protein>
<dbReference type="SUPFAM" id="SSF51905">
    <property type="entry name" value="FAD/NAD(P)-binding domain"/>
    <property type="match status" value="1"/>
</dbReference>
<dbReference type="EC" id="1.-.-.-" evidence="5"/>
<evidence type="ECO:0000256" key="3">
    <source>
        <dbReference type="ARBA" id="ARBA00022827"/>
    </source>
</evidence>
<gene>
    <name evidence="6" type="ORF">WJX84_004346</name>
</gene>
<dbReference type="GO" id="GO:0050660">
    <property type="term" value="F:flavin adenine dinucleotide binding"/>
    <property type="evidence" value="ECO:0007669"/>
    <property type="project" value="InterPro"/>
</dbReference>
<comment type="similarity">
    <text evidence="1 5">Belongs to the FMO family.</text>
</comment>
<dbReference type="InterPro" id="IPR050346">
    <property type="entry name" value="FMO-like"/>
</dbReference>
<dbReference type="InterPro" id="IPR020946">
    <property type="entry name" value="Flavin_mOase-like"/>
</dbReference>
<comment type="caution">
    <text evidence="6">The sequence shown here is derived from an EMBL/GenBank/DDBJ whole genome shotgun (WGS) entry which is preliminary data.</text>
</comment>
<proteinExistence type="inferred from homology"/>
<evidence type="ECO:0000256" key="2">
    <source>
        <dbReference type="ARBA" id="ARBA00022630"/>
    </source>
</evidence>
<evidence type="ECO:0000313" key="7">
    <source>
        <dbReference type="Proteomes" id="UP001485043"/>
    </source>
</evidence>
<evidence type="ECO:0000256" key="4">
    <source>
        <dbReference type="ARBA" id="ARBA00023002"/>
    </source>
</evidence>
<keyword evidence="5" id="KW-0503">Monooxygenase</keyword>
<dbReference type="InterPro" id="IPR036188">
    <property type="entry name" value="FAD/NAD-bd_sf"/>
</dbReference>
<dbReference type="AlphaFoldDB" id="A0AAW1T4C8"/>
<dbReference type="GO" id="GO:0050661">
    <property type="term" value="F:NADP binding"/>
    <property type="evidence" value="ECO:0007669"/>
    <property type="project" value="InterPro"/>
</dbReference>
<dbReference type="Proteomes" id="UP001485043">
    <property type="component" value="Unassembled WGS sequence"/>
</dbReference>
<dbReference type="GO" id="GO:0004499">
    <property type="term" value="F:N,N-dimethylaniline monooxygenase activity"/>
    <property type="evidence" value="ECO:0007669"/>
    <property type="project" value="InterPro"/>
</dbReference>
<comment type="cofactor">
    <cofactor evidence="5">
        <name>FAD</name>
        <dbReference type="ChEBI" id="CHEBI:57692"/>
    </cofactor>
</comment>
<keyword evidence="7" id="KW-1185">Reference proteome</keyword>
<evidence type="ECO:0000256" key="5">
    <source>
        <dbReference type="RuleBase" id="RU361177"/>
    </source>
</evidence>
<keyword evidence="4 5" id="KW-0560">Oxidoreductase</keyword>
<evidence type="ECO:0000313" key="6">
    <source>
        <dbReference type="EMBL" id="KAK9863763.1"/>
    </source>
</evidence>
<accession>A0AAW1T4C8</accession>
<dbReference type="PANTHER" id="PTHR23023">
    <property type="entry name" value="DIMETHYLANILINE MONOOXYGENASE"/>
    <property type="match status" value="1"/>
</dbReference>
<evidence type="ECO:0000256" key="1">
    <source>
        <dbReference type="ARBA" id="ARBA00009183"/>
    </source>
</evidence>
<organism evidence="6 7">
    <name type="scientific">Apatococcus fuscideae</name>
    <dbReference type="NCBI Taxonomy" id="2026836"/>
    <lineage>
        <taxon>Eukaryota</taxon>
        <taxon>Viridiplantae</taxon>
        <taxon>Chlorophyta</taxon>
        <taxon>core chlorophytes</taxon>
        <taxon>Trebouxiophyceae</taxon>
        <taxon>Chlorellales</taxon>
        <taxon>Chlorellaceae</taxon>
        <taxon>Apatococcus</taxon>
    </lineage>
</organism>
<name>A0AAW1T4C8_9CHLO</name>
<dbReference type="EMBL" id="JALJOV010000432">
    <property type="protein sequence ID" value="KAK9863763.1"/>
    <property type="molecule type" value="Genomic_DNA"/>
</dbReference>
<keyword evidence="2 5" id="KW-0285">Flavoprotein</keyword>
<sequence length="82" mass="9284">MLQRKGDRPSEVRTEDFDALLVCNGHYTDPRWPEVEGQAAFPGHIRHSHNYREPSSYKGQRVVCVGASASGTGHLPRNRQLR</sequence>
<dbReference type="Gene3D" id="3.50.50.60">
    <property type="entry name" value="FAD/NAD(P)-binding domain"/>
    <property type="match status" value="2"/>
</dbReference>
<reference evidence="6 7" key="1">
    <citation type="journal article" date="2024" name="Nat. Commun.">
        <title>Phylogenomics reveals the evolutionary origins of lichenization in chlorophyte algae.</title>
        <authorList>
            <person name="Puginier C."/>
            <person name="Libourel C."/>
            <person name="Otte J."/>
            <person name="Skaloud P."/>
            <person name="Haon M."/>
            <person name="Grisel S."/>
            <person name="Petersen M."/>
            <person name="Berrin J.G."/>
            <person name="Delaux P.M."/>
            <person name="Dal Grande F."/>
            <person name="Keller J."/>
        </authorList>
    </citation>
    <scope>NUCLEOTIDE SEQUENCE [LARGE SCALE GENOMIC DNA]</scope>
    <source>
        <strain evidence="6 7">SAG 2523</strain>
    </source>
</reference>
<keyword evidence="3 5" id="KW-0274">FAD</keyword>